<sequence length="156" mass="16854">MPRNLKEELVFMLVMAGLMVLGMSIYNVYLAQGIDERFWSEIIFGYPIALAVAMLLDGFLVGPIAKGIAFKAIIPKYKEKSPIKIGLTISVLMVLGMVTCMSLFGVLINGQAVSMYGHAWIMNLIVALPLQLIVVAPIARAVLGKVQAKADNASAV</sequence>
<feature type="transmembrane region" description="Helical" evidence="1">
    <location>
        <begin position="43"/>
        <end position="65"/>
    </location>
</feature>
<proteinExistence type="predicted"/>
<keyword evidence="1" id="KW-0472">Membrane</keyword>
<accession>A0ABT0ZNB2</accession>
<feature type="transmembrane region" description="Helical" evidence="1">
    <location>
        <begin position="120"/>
        <end position="139"/>
    </location>
</feature>
<dbReference type="EMBL" id="JAMWYK010000001">
    <property type="protein sequence ID" value="MCO0831487.1"/>
    <property type="molecule type" value="Genomic_DNA"/>
</dbReference>
<keyword evidence="1" id="KW-1133">Transmembrane helix</keyword>
<organism evidence="2 3">
    <name type="scientific">Fructobacillus apis</name>
    <dbReference type="NCBI Taxonomy" id="2935017"/>
    <lineage>
        <taxon>Bacteria</taxon>
        <taxon>Bacillati</taxon>
        <taxon>Bacillota</taxon>
        <taxon>Bacilli</taxon>
        <taxon>Lactobacillales</taxon>
        <taxon>Lactobacillaceae</taxon>
        <taxon>Fructobacillus</taxon>
    </lineage>
</organism>
<evidence type="ECO:0000313" key="2">
    <source>
        <dbReference type="EMBL" id="MCO0831487.1"/>
    </source>
</evidence>
<comment type="caution">
    <text evidence="2">The sequence shown here is derived from an EMBL/GenBank/DDBJ whole genome shotgun (WGS) entry which is preliminary data.</text>
</comment>
<dbReference type="Proteomes" id="UP001523234">
    <property type="component" value="Unassembled WGS sequence"/>
</dbReference>
<reference evidence="2 3" key="1">
    <citation type="submission" date="2022-06" db="EMBL/GenBank/DDBJ databases">
        <title>Fructobacillus taiwanensis sp. nov., isolated from the honeybee.</title>
        <authorList>
            <person name="Chen Y.-S."/>
            <person name="Wang L.-T."/>
            <person name="Lee Y.-S."/>
            <person name="Chang Y.-C."/>
            <person name="Wu H.-C."/>
            <person name="Liao C.-Y."/>
            <person name="Chen W.-H."/>
            <person name="Deng J.-N."/>
            <person name="Wang Y.-H."/>
        </authorList>
    </citation>
    <scope>NUCLEOTIDE SEQUENCE [LARGE SCALE GENOMIC DNA]</scope>
    <source>
        <strain evidence="2 3">W13</strain>
    </source>
</reference>
<dbReference type="Pfam" id="PF11391">
    <property type="entry name" value="DUF2798"/>
    <property type="match status" value="2"/>
</dbReference>
<dbReference type="RefSeq" id="WP_252441828.1">
    <property type="nucleotide sequence ID" value="NZ_JAMWYK010000001.1"/>
</dbReference>
<evidence type="ECO:0000256" key="1">
    <source>
        <dbReference type="SAM" id="Phobius"/>
    </source>
</evidence>
<keyword evidence="1" id="KW-0812">Transmembrane</keyword>
<name>A0ABT0ZNB2_9LACO</name>
<keyword evidence="3" id="KW-1185">Reference proteome</keyword>
<feature type="transmembrane region" description="Helical" evidence="1">
    <location>
        <begin position="9"/>
        <end position="31"/>
    </location>
</feature>
<gene>
    <name evidence="2" type="ORF">NFX39_00055</name>
</gene>
<dbReference type="InterPro" id="IPR021529">
    <property type="entry name" value="DUF2798"/>
</dbReference>
<evidence type="ECO:0000313" key="3">
    <source>
        <dbReference type="Proteomes" id="UP001523234"/>
    </source>
</evidence>
<feature type="transmembrane region" description="Helical" evidence="1">
    <location>
        <begin position="85"/>
        <end position="108"/>
    </location>
</feature>
<protein>
    <submittedName>
        <fullName evidence="2">DUF2798 domain-containing protein</fullName>
    </submittedName>
</protein>